<reference evidence="2" key="1">
    <citation type="submission" date="2020-03" db="EMBL/GenBank/DDBJ databases">
        <title>FDA dAtabase for Regulatory Grade micrObial Sequences (FDA-ARGOS): Supporting development and validation of Infectious Disease Dx tests.</title>
        <authorList>
            <person name="Campos J."/>
            <person name="Goldberg B."/>
            <person name="Tallon L."/>
            <person name="Sadzewicz L."/>
            <person name="Vavikolanu K."/>
            <person name="Mehta A."/>
            <person name="Aluvathingal J."/>
            <person name="Nadendla S."/>
            <person name="Nandy P."/>
            <person name="Geyer C."/>
            <person name="Yan Y."/>
            <person name="Sichtig H."/>
        </authorList>
    </citation>
    <scope>NUCLEOTIDE SEQUENCE [LARGE SCALE GENOMIC DNA]</scope>
    <source>
        <strain evidence="2">FDAARGOS_652</strain>
    </source>
</reference>
<feature type="region of interest" description="Disordered" evidence="1">
    <location>
        <begin position="795"/>
        <end position="840"/>
    </location>
</feature>
<name>A0A8X7NSG8_CANPA</name>
<protein>
    <submittedName>
        <fullName evidence="2">Vps51/Vps67 family protein</fullName>
    </submittedName>
</protein>
<evidence type="ECO:0000313" key="2">
    <source>
        <dbReference type="EMBL" id="KAF6059243.1"/>
    </source>
</evidence>
<feature type="compositionally biased region" description="Basic and acidic residues" evidence="1">
    <location>
        <begin position="795"/>
        <end position="804"/>
    </location>
</feature>
<evidence type="ECO:0000256" key="1">
    <source>
        <dbReference type="SAM" id="MobiDB-lite"/>
    </source>
</evidence>
<feature type="compositionally biased region" description="Polar residues" evidence="1">
    <location>
        <begin position="809"/>
        <end position="827"/>
    </location>
</feature>
<sequence length="917" mass="104517">MADVSNGTGTNDQFQSTSDNVDEMFTKLSIPEIQRLSSQYSTIIATTKNELHNLVSDKYRDLIKIAEDIGDLRNNSLTIEEKLQEISYKPSTFVSPYKDSYAKFESIVRDQNATKAKQNSRTVIVRNVIQKRLAKLANKISREGPSPILHTSNFIPFVKELYTIEVVFGDVLKEKKDLQQQVHSIKYHLLDYFEHEISVYNFPLTSFNSNDKFSLRQRFLAKDFLTDRNAKFVDDISFIEEDFDEFQDDDDAEEDGTDDIQVKQERFDKLDTFKNTNYNRNVSALCNYLVCYTILLSGTSNSKDIKQKLIDLRMKYINSLLASSSQNTPINYRSVFSYLENTCTYLRSYFGDNRDSDYFRTLRDIAKPWSLVELVGHRGWIDDSQVDFGEFLDTDGEYLEVNPNSSNKIVEFISRLASISSQSTETPPTMDFLTSSIVKYYTFIMSLKRLDDATKLVGVQSQLIDLVSKTKLLDELSANLESLIKEIYDNHVSKLMNNEGILGAVQDVLDSAVSDSVTHNPFDVDVVNVMDYNLGEYMKLVINKGDNTNKAPYNTTYQLKQWLNESFQLKKITDFNRDFSEMLRGKKDIYDYLPQLYHSLRSDGVQWGDFTGDSLKKRFQTLSTSVNQSFNQEISKFSTSLFELSSEEREVSKLIYLIGLLTSLRNEIKSKIAATNSDTGALMTAVDSNIDSIFKKVVSHVLDGEVYNLRQLIIAKESQANEVDIPTRPNIQLASKMYEVAQAFLTQASKIEPHNVDLFSNSSLVPSQFIKVKNEWFEKSIEVIVFQINSSMNESDKADVKEEEAGATTCDTGTESKASKDANSNDNAVDEAKQNEASDFNRDANESQTYILQTAANIAFLKLFYKPKINAEDIKSVIDALYNNKNAEKFNENMLEIIASGISSFYKTRKNVYLPLS</sequence>
<gene>
    <name evidence="2" type="ORF">FOB60_000825</name>
</gene>
<dbReference type="Proteomes" id="UP000590412">
    <property type="component" value="Unassembled WGS sequence"/>
</dbReference>
<organism evidence="2 3">
    <name type="scientific">Candida parapsilosis</name>
    <name type="common">Yeast</name>
    <dbReference type="NCBI Taxonomy" id="5480"/>
    <lineage>
        <taxon>Eukaryota</taxon>
        <taxon>Fungi</taxon>
        <taxon>Dikarya</taxon>
        <taxon>Ascomycota</taxon>
        <taxon>Saccharomycotina</taxon>
        <taxon>Pichiomycetes</taxon>
        <taxon>Debaryomycetaceae</taxon>
        <taxon>Candida/Lodderomyces clade</taxon>
        <taxon>Candida</taxon>
    </lineage>
</organism>
<dbReference type="EMBL" id="JABWAB010000001">
    <property type="protein sequence ID" value="KAF6059243.1"/>
    <property type="molecule type" value="Genomic_DNA"/>
</dbReference>
<comment type="caution">
    <text evidence="2">The sequence shown here is derived from an EMBL/GenBank/DDBJ whole genome shotgun (WGS) entry which is preliminary data.</text>
</comment>
<accession>A0A8X7NSG8</accession>
<feature type="compositionally biased region" description="Basic and acidic residues" evidence="1">
    <location>
        <begin position="830"/>
        <end position="840"/>
    </location>
</feature>
<proteinExistence type="predicted"/>
<dbReference type="AlphaFoldDB" id="A0A8X7NSG8"/>
<evidence type="ECO:0000313" key="3">
    <source>
        <dbReference type="Proteomes" id="UP000590412"/>
    </source>
</evidence>
<dbReference type="Pfam" id="PF08700">
    <property type="entry name" value="VPS51_Exo84_N"/>
    <property type="match status" value="1"/>
</dbReference>